<accession>A0A8J2X2N5</accession>
<comment type="caution">
    <text evidence="1">The sequence shown here is derived from an EMBL/GenBank/DDBJ whole genome shotgun (WGS) entry which is preliminary data.</text>
</comment>
<dbReference type="EMBL" id="CAKKNE010000003">
    <property type="protein sequence ID" value="CAH0371891.1"/>
    <property type="molecule type" value="Genomic_DNA"/>
</dbReference>
<gene>
    <name evidence="1" type="ORF">PECAL_3P18550</name>
</gene>
<dbReference type="SUPFAM" id="SSF56059">
    <property type="entry name" value="Glutathione synthetase ATP-binding domain-like"/>
    <property type="match status" value="1"/>
</dbReference>
<evidence type="ECO:0000313" key="2">
    <source>
        <dbReference type="Proteomes" id="UP000789595"/>
    </source>
</evidence>
<dbReference type="Proteomes" id="UP000789595">
    <property type="component" value="Unassembled WGS sequence"/>
</dbReference>
<reference evidence="1" key="1">
    <citation type="submission" date="2021-11" db="EMBL/GenBank/DDBJ databases">
        <authorList>
            <consortium name="Genoscope - CEA"/>
            <person name="William W."/>
        </authorList>
    </citation>
    <scope>NUCLEOTIDE SEQUENCE</scope>
</reference>
<proteinExistence type="predicted"/>
<organism evidence="1 2">
    <name type="scientific">Pelagomonas calceolata</name>
    <dbReference type="NCBI Taxonomy" id="35677"/>
    <lineage>
        <taxon>Eukaryota</taxon>
        <taxon>Sar</taxon>
        <taxon>Stramenopiles</taxon>
        <taxon>Ochrophyta</taxon>
        <taxon>Pelagophyceae</taxon>
        <taxon>Pelagomonadales</taxon>
        <taxon>Pelagomonadaceae</taxon>
        <taxon>Pelagomonas</taxon>
    </lineage>
</organism>
<protein>
    <submittedName>
        <fullName evidence="1">Uncharacterized protein</fullName>
    </submittedName>
</protein>
<dbReference type="AlphaFoldDB" id="A0A8J2X2N5"/>
<sequence>MPCLSTECTHSEGKDERRSSRIFLCNNHRHAIALQLRKRGWKHTHHFCEATVVLATERPPPAAPRVHQWVWLAICPPLTCKAHLFERLEQLALRSNIRRRWPETWILRSNGAVTAWRAESIISYTLPTTTHFFVKHPRTSGGTGTFPAGNVEAARIFAKVLMVACHAVVIQRAVDPAILPIGPSIFELRVWALLRRTDCWLFECHRAKTAVSGLMNRKVQRDLDAFGRFYTSNIASEATVRDALEGNTFDTRTKPDIAAVVGLVHDAIWYDLPYGTLAFVGFDFIVDHRARAWLIEANVKPPLRYADLAAQFPSELVRSLADCAILDLARIFEGKSRPNHLGPAWIKLQVSAAAP</sequence>
<dbReference type="Gene3D" id="3.30.470.20">
    <property type="entry name" value="ATP-grasp fold, B domain"/>
    <property type="match status" value="1"/>
</dbReference>
<evidence type="ECO:0000313" key="1">
    <source>
        <dbReference type="EMBL" id="CAH0371891.1"/>
    </source>
</evidence>
<name>A0A8J2X2N5_9STRA</name>
<dbReference type="OrthoDB" id="204213at2759"/>
<keyword evidence="2" id="KW-1185">Reference proteome</keyword>